<protein>
    <submittedName>
        <fullName evidence="1">Uncharacterized protein</fullName>
    </submittedName>
</protein>
<sequence>MNIDEIKRNAPDGATHYRIIKSGRDVEYYMTPPYGMNLKYDNGVWRITGGFKYNRFIKPLR</sequence>
<gene>
    <name evidence="1" type="ORF">ABP2_044</name>
</gene>
<accession>A0A220NQI8</accession>
<evidence type="ECO:0000313" key="1">
    <source>
        <dbReference type="EMBL" id="ASJ78915.1"/>
    </source>
</evidence>
<dbReference type="OrthoDB" id="22015at10239"/>
<evidence type="ECO:0000313" key="2">
    <source>
        <dbReference type="Proteomes" id="UP000223588"/>
    </source>
</evidence>
<name>A0A220NQI8_9CAUD</name>
<keyword evidence="2" id="KW-1185">Reference proteome</keyword>
<organism evidence="1 2">
    <name type="scientific">Acinetobacter phage AbP2</name>
    <dbReference type="NCBI Taxonomy" id="2015804"/>
    <lineage>
        <taxon>Viruses</taxon>
        <taxon>Duplodnaviria</taxon>
        <taxon>Heunggongvirae</taxon>
        <taxon>Uroviricota</taxon>
        <taxon>Caudoviricetes</taxon>
        <taxon>Obolenskvirus</taxon>
        <taxon>Obolenskvirus AbP2</taxon>
    </lineage>
</organism>
<proteinExistence type="predicted"/>
<dbReference type="Proteomes" id="UP000223588">
    <property type="component" value="Segment"/>
</dbReference>
<dbReference type="EMBL" id="MF346584">
    <property type="protein sequence ID" value="ASJ78915.1"/>
    <property type="molecule type" value="Genomic_DNA"/>
</dbReference>
<reference evidence="1 2" key="1">
    <citation type="submission" date="2017-06" db="EMBL/GenBank/DDBJ databases">
        <title>Acinetobacter baumannii phage AbP2.</title>
        <authorList>
            <person name="Yang Z."/>
            <person name="Yin S."/>
            <person name="Jiang B."/>
            <person name="Huang G."/>
            <person name="Peng Y."/>
        </authorList>
    </citation>
    <scope>NUCLEOTIDE SEQUENCE [LARGE SCALE GENOMIC DNA]</scope>
</reference>